<evidence type="ECO:0000256" key="1">
    <source>
        <dbReference type="ARBA" id="ARBA00004127"/>
    </source>
</evidence>
<dbReference type="InterPro" id="IPR052527">
    <property type="entry name" value="Metal_cation-efflux_comp"/>
</dbReference>
<dbReference type="GO" id="GO:0032259">
    <property type="term" value="P:methylation"/>
    <property type="evidence" value="ECO:0007669"/>
    <property type="project" value="UniProtKB-KW"/>
</dbReference>
<protein>
    <submittedName>
        <fullName evidence="6">Isoprenylcysteine carboxyl methyltransferase</fullName>
    </submittedName>
</protein>
<keyword evidence="2 5" id="KW-0812">Transmembrane</keyword>
<feature type="transmembrane region" description="Helical" evidence="5">
    <location>
        <begin position="164"/>
        <end position="192"/>
    </location>
</feature>
<evidence type="ECO:0000256" key="4">
    <source>
        <dbReference type="ARBA" id="ARBA00023136"/>
    </source>
</evidence>
<gene>
    <name evidence="6" type="ORF">MA20_08590</name>
</gene>
<dbReference type="PROSITE" id="PS51257">
    <property type="entry name" value="PROKAR_LIPOPROTEIN"/>
    <property type="match status" value="1"/>
</dbReference>
<sequence>MIAKLLLQNTITTAGMGALLFACAGTMHWPSAWLFLATCALLGPLCGWWLYRVDPALLAERLRPVLQRDQPAADKAFMIVFVIAMLAWLAAMGLDRRTQFSDMPVALQALGLVLFVLSTLFILWVFRENSFAAPVVKLQADRAQRVVSTGPYAHVRHPMYSGMILFFAGVPLLLGSWWGLVMAPVIVVLFAVRIGIEERTLREGLPGYSNYMTRVRYRLLPGVW</sequence>
<keyword evidence="4 5" id="KW-0472">Membrane</keyword>
<dbReference type="Proteomes" id="UP000030377">
    <property type="component" value="Unassembled WGS sequence"/>
</dbReference>
<dbReference type="Pfam" id="PF04191">
    <property type="entry name" value="PEMT"/>
    <property type="match status" value="1"/>
</dbReference>
<evidence type="ECO:0000256" key="3">
    <source>
        <dbReference type="ARBA" id="ARBA00022989"/>
    </source>
</evidence>
<feature type="transmembrane region" description="Helical" evidence="5">
    <location>
        <begin position="6"/>
        <end position="25"/>
    </location>
</feature>
<dbReference type="GO" id="GO:0012505">
    <property type="term" value="C:endomembrane system"/>
    <property type="evidence" value="ECO:0007669"/>
    <property type="project" value="UniProtKB-SubCell"/>
</dbReference>
<dbReference type="InterPro" id="IPR007318">
    <property type="entry name" value="Phopholipid_MeTrfase"/>
</dbReference>
<dbReference type="GO" id="GO:0008168">
    <property type="term" value="F:methyltransferase activity"/>
    <property type="evidence" value="ECO:0007669"/>
    <property type="project" value="UniProtKB-KW"/>
</dbReference>
<keyword evidence="3 5" id="KW-1133">Transmembrane helix</keyword>
<evidence type="ECO:0000256" key="2">
    <source>
        <dbReference type="ARBA" id="ARBA00022692"/>
    </source>
</evidence>
<dbReference type="RefSeq" id="WP_041954773.1">
    <property type="nucleotide sequence ID" value="NZ_JRPN01000005.1"/>
</dbReference>
<dbReference type="Gene3D" id="1.20.120.1630">
    <property type="match status" value="1"/>
</dbReference>
<feature type="transmembrane region" description="Helical" evidence="5">
    <location>
        <begin position="76"/>
        <end position="94"/>
    </location>
</feature>
<accession>A0A0A3Y0E1</accession>
<comment type="caution">
    <text evidence="6">The sequence shown here is derived from an EMBL/GenBank/DDBJ whole genome shotgun (WGS) entry which is preliminary data.</text>
</comment>
<comment type="subcellular location">
    <subcellularLocation>
        <location evidence="1">Endomembrane system</location>
        <topology evidence="1">Multi-pass membrane protein</topology>
    </subcellularLocation>
</comment>
<evidence type="ECO:0000313" key="6">
    <source>
        <dbReference type="EMBL" id="KGT80110.1"/>
    </source>
</evidence>
<dbReference type="PANTHER" id="PTHR43847:SF1">
    <property type="entry name" value="BLL3993 PROTEIN"/>
    <property type="match status" value="1"/>
</dbReference>
<feature type="transmembrane region" description="Helical" evidence="5">
    <location>
        <begin position="32"/>
        <end position="51"/>
    </location>
</feature>
<dbReference type="EMBL" id="JRPN01000005">
    <property type="protein sequence ID" value="KGT80110.1"/>
    <property type="molecule type" value="Genomic_DNA"/>
</dbReference>
<dbReference type="AlphaFoldDB" id="A0A0A3Y0E1"/>
<keyword evidence="6" id="KW-0489">Methyltransferase</keyword>
<dbReference type="PANTHER" id="PTHR43847">
    <property type="entry name" value="BLL3993 PROTEIN"/>
    <property type="match status" value="1"/>
</dbReference>
<dbReference type="STRING" id="375.BKD09_RS20535"/>
<name>A0A0A3Y0E1_BRAJP</name>
<organism evidence="6 7">
    <name type="scientific">Bradyrhizobium japonicum</name>
    <dbReference type="NCBI Taxonomy" id="375"/>
    <lineage>
        <taxon>Bacteria</taxon>
        <taxon>Pseudomonadati</taxon>
        <taxon>Pseudomonadota</taxon>
        <taxon>Alphaproteobacteria</taxon>
        <taxon>Hyphomicrobiales</taxon>
        <taxon>Nitrobacteraceae</taxon>
        <taxon>Bradyrhizobium</taxon>
    </lineage>
</organism>
<reference evidence="6 7" key="1">
    <citation type="submission" date="2014-09" db="EMBL/GenBank/DDBJ databases">
        <title>Draft genome of Bradyrhizobium japonicum Is-34.</title>
        <authorList>
            <person name="Tsurumaru H."/>
            <person name="Yamakawa T."/>
            <person name="Hashimoto S."/>
            <person name="Okizaki K."/>
            <person name="Kanesaki Y."/>
            <person name="Yoshikawa H."/>
            <person name="Yajima S."/>
        </authorList>
    </citation>
    <scope>NUCLEOTIDE SEQUENCE [LARGE SCALE GENOMIC DNA]</scope>
    <source>
        <strain evidence="6 7">Is-34</strain>
    </source>
</reference>
<evidence type="ECO:0000313" key="7">
    <source>
        <dbReference type="Proteomes" id="UP000030377"/>
    </source>
</evidence>
<feature type="transmembrane region" description="Helical" evidence="5">
    <location>
        <begin position="106"/>
        <end position="126"/>
    </location>
</feature>
<evidence type="ECO:0000256" key="5">
    <source>
        <dbReference type="SAM" id="Phobius"/>
    </source>
</evidence>
<keyword evidence="6" id="KW-0808">Transferase</keyword>
<proteinExistence type="predicted"/>